<dbReference type="PANTHER" id="PTHR30137">
    <property type="entry name" value="LUCIFERASE-LIKE MONOOXYGENASE"/>
    <property type="match status" value="1"/>
</dbReference>
<dbReference type="InterPro" id="IPR036661">
    <property type="entry name" value="Luciferase-like_sf"/>
</dbReference>
<accession>A0A4Q7M2B0</accession>
<dbReference type="Pfam" id="PF00296">
    <property type="entry name" value="Bac_luciferase"/>
    <property type="match status" value="1"/>
</dbReference>
<keyword evidence="5" id="KW-1185">Reference proteome</keyword>
<keyword evidence="1" id="KW-0560">Oxidoreductase</keyword>
<comment type="caution">
    <text evidence="4">The sequence shown here is derived from an EMBL/GenBank/DDBJ whole genome shotgun (WGS) entry which is preliminary data.</text>
</comment>
<dbReference type="InterPro" id="IPR011251">
    <property type="entry name" value="Luciferase-like_dom"/>
</dbReference>
<evidence type="ECO:0000313" key="5">
    <source>
        <dbReference type="Proteomes" id="UP000293852"/>
    </source>
</evidence>
<evidence type="ECO:0000313" key="4">
    <source>
        <dbReference type="EMBL" id="RZS60732.1"/>
    </source>
</evidence>
<dbReference type="EMBL" id="SGWX01000001">
    <property type="protein sequence ID" value="RZS60732.1"/>
    <property type="molecule type" value="Genomic_DNA"/>
</dbReference>
<proteinExistence type="predicted"/>
<dbReference type="AlphaFoldDB" id="A0A4Q7M2B0"/>
<sequence length="287" mass="29816">MRIGISPFASTRDGSAAVADVAIAGGIDTFWLGEGLLEMPAFPVWSGGMEPLTWLAYLAGQHPGIRVGLGASVLPLRDVQWLAKQSATLDQLTAGNHVLALAPGFWASEFAYRGVDFESRGAALDGLLDALVAAFAGEPYASAHVRLADGARLSPRPHNGVAPQLWLAGGAATMRRAQERGWPFQARGASPAELAPTTRTWFEGGGGLLGLRVAVRVTDEPTSSAHLSGYAVTGSPVEVAQTLADYAALGVCDVSLIPGHDDEASLATTKALVDEVLPRLADLTAGL</sequence>
<evidence type="ECO:0000256" key="1">
    <source>
        <dbReference type="ARBA" id="ARBA00023002"/>
    </source>
</evidence>
<evidence type="ECO:0000256" key="2">
    <source>
        <dbReference type="ARBA" id="ARBA00023033"/>
    </source>
</evidence>
<dbReference type="PANTHER" id="PTHR30137:SF8">
    <property type="entry name" value="BLR5498 PROTEIN"/>
    <property type="match status" value="1"/>
</dbReference>
<dbReference type="GO" id="GO:0004497">
    <property type="term" value="F:monooxygenase activity"/>
    <property type="evidence" value="ECO:0007669"/>
    <property type="project" value="UniProtKB-KW"/>
</dbReference>
<dbReference type="Proteomes" id="UP000293852">
    <property type="component" value="Unassembled WGS sequence"/>
</dbReference>
<feature type="domain" description="Luciferase-like" evidence="3">
    <location>
        <begin position="18"/>
        <end position="195"/>
    </location>
</feature>
<organism evidence="4 5">
    <name type="scientific">Xylanimonas ulmi</name>
    <dbReference type="NCBI Taxonomy" id="228973"/>
    <lineage>
        <taxon>Bacteria</taxon>
        <taxon>Bacillati</taxon>
        <taxon>Actinomycetota</taxon>
        <taxon>Actinomycetes</taxon>
        <taxon>Micrococcales</taxon>
        <taxon>Promicromonosporaceae</taxon>
        <taxon>Xylanimonas</taxon>
    </lineage>
</organism>
<name>A0A4Q7M2B0_9MICO</name>
<protein>
    <submittedName>
        <fullName evidence="4">Luciferase-like monooxygenase</fullName>
    </submittedName>
</protein>
<dbReference type="InterPro" id="IPR050766">
    <property type="entry name" value="Bact_Lucif_Oxidored"/>
</dbReference>
<dbReference type="GO" id="GO:0005829">
    <property type="term" value="C:cytosol"/>
    <property type="evidence" value="ECO:0007669"/>
    <property type="project" value="TreeGrafter"/>
</dbReference>
<dbReference type="GO" id="GO:0016705">
    <property type="term" value="F:oxidoreductase activity, acting on paired donors, with incorporation or reduction of molecular oxygen"/>
    <property type="evidence" value="ECO:0007669"/>
    <property type="project" value="InterPro"/>
</dbReference>
<gene>
    <name evidence="4" type="ORF">EV386_1010</name>
</gene>
<dbReference type="Gene3D" id="3.20.20.30">
    <property type="entry name" value="Luciferase-like domain"/>
    <property type="match status" value="1"/>
</dbReference>
<keyword evidence="2 4" id="KW-0503">Monooxygenase</keyword>
<dbReference type="SUPFAM" id="SSF51679">
    <property type="entry name" value="Bacterial luciferase-like"/>
    <property type="match status" value="1"/>
</dbReference>
<evidence type="ECO:0000259" key="3">
    <source>
        <dbReference type="Pfam" id="PF00296"/>
    </source>
</evidence>
<reference evidence="4 5" key="1">
    <citation type="submission" date="2019-02" db="EMBL/GenBank/DDBJ databases">
        <title>Sequencing the genomes of 1000 actinobacteria strains.</title>
        <authorList>
            <person name="Klenk H.-P."/>
        </authorList>
    </citation>
    <scope>NUCLEOTIDE SEQUENCE [LARGE SCALE GENOMIC DNA]</scope>
    <source>
        <strain evidence="4 5">DSM 16932</strain>
    </source>
</reference>